<evidence type="ECO:0000313" key="2">
    <source>
        <dbReference type="EMBL" id="RDX43353.1"/>
    </source>
</evidence>
<dbReference type="InterPro" id="IPR032675">
    <property type="entry name" value="LRR_dom_sf"/>
</dbReference>
<accession>A0A371CST7</accession>
<reference evidence="2 3" key="1">
    <citation type="journal article" date="2018" name="Biotechnol. Biofuels">
        <title>Integrative visual omics of the white-rot fungus Polyporus brumalis exposes the biotechnological potential of its oxidative enzymes for delignifying raw plant biomass.</title>
        <authorList>
            <person name="Miyauchi S."/>
            <person name="Rancon A."/>
            <person name="Drula E."/>
            <person name="Hage H."/>
            <person name="Chaduli D."/>
            <person name="Favel A."/>
            <person name="Grisel S."/>
            <person name="Henrissat B."/>
            <person name="Herpoel-Gimbert I."/>
            <person name="Ruiz-Duenas F.J."/>
            <person name="Chevret D."/>
            <person name="Hainaut M."/>
            <person name="Lin J."/>
            <person name="Wang M."/>
            <person name="Pangilinan J."/>
            <person name="Lipzen A."/>
            <person name="Lesage-Meessen L."/>
            <person name="Navarro D."/>
            <person name="Riley R."/>
            <person name="Grigoriev I.V."/>
            <person name="Zhou S."/>
            <person name="Raouche S."/>
            <person name="Rosso M.N."/>
        </authorList>
    </citation>
    <scope>NUCLEOTIDE SEQUENCE [LARGE SCALE GENOMIC DNA]</scope>
    <source>
        <strain evidence="2 3">BRFM 1820</strain>
    </source>
</reference>
<dbReference type="AlphaFoldDB" id="A0A371CST7"/>
<proteinExistence type="predicted"/>
<dbReference type="EMBL" id="KZ857466">
    <property type="protein sequence ID" value="RDX43353.1"/>
    <property type="molecule type" value="Genomic_DNA"/>
</dbReference>
<feature type="domain" description="F-box" evidence="1">
    <location>
        <begin position="6"/>
        <end position="40"/>
    </location>
</feature>
<dbReference type="Pfam" id="PF00646">
    <property type="entry name" value="F-box"/>
    <property type="match status" value="1"/>
</dbReference>
<evidence type="ECO:0000313" key="3">
    <source>
        <dbReference type="Proteomes" id="UP000256964"/>
    </source>
</evidence>
<dbReference type="InterPro" id="IPR036047">
    <property type="entry name" value="F-box-like_dom_sf"/>
</dbReference>
<evidence type="ECO:0000259" key="1">
    <source>
        <dbReference type="Pfam" id="PF00646"/>
    </source>
</evidence>
<protein>
    <recommendedName>
        <fullName evidence="1">F-box domain-containing protein</fullName>
    </recommendedName>
</protein>
<gene>
    <name evidence="2" type="ORF">OH76DRAFT_1206161</name>
</gene>
<keyword evidence="3" id="KW-1185">Reference proteome</keyword>
<name>A0A371CST7_9APHY</name>
<organism evidence="2 3">
    <name type="scientific">Lentinus brumalis</name>
    <dbReference type="NCBI Taxonomy" id="2498619"/>
    <lineage>
        <taxon>Eukaryota</taxon>
        <taxon>Fungi</taxon>
        <taxon>Dikarya</taxon>
        <taxon>Basidiomycota</taxon>
        <taxon>Agaricomycotina</taxon>
        <taxon>Agaricomycetes</taxon>
        <taxon>Polyporales</taxon>
        <taxon>Polyporaceae</taxon>
        <taxon>Lentinus</taxon>
    </lineage>
</organism>
<dbReference type="SUPFAM" id="SSF81383">
    <property type="entry name" value="F-box domain"/>
    <property type="match status" value="1"/>
</dbReference>
<dbReference type="OrthoDB" id="2745458at2759"/>
<dbReference type="Gene3D" id="3.80.10.10">
    <property type="entry name" value="Ribonuclease Inhibitor"/>
    <property type="match status" value="1"/>
</dbReference>
<sequence length="522" mass="58639">MMRHILSTLPPELWSRIIEQLPPLERQACLSVSRMFHDLSMPLVFSHVHITYGIPSDCKLLSKIVNPHDSPPLGKANIRTERARAAKATSEFLQYVAATPELARMVKTLSVRAISLSPESVDCGFQADLVNALKALTNLQSFHWRGNSPYIPEAAIDAIIESGAPLTEVVIPLWNPAATALSRLKNLQAIWMPIDLNIELPEERIREPSSKENPRIIIQANAETLRVLSVHGPVSRWKVPVESLVNLTEFECIWFDGDFSFLASLFDQCAQLRSLTLGVGPEDLLRGGITAVLRSRPSSLPLLTAFKISLDSFNRSHAVALVRAMTAFLATKASLRRLDVNITGIDEKAHGLDPAKCPSVEVLQLLPSLPELEVLGLYFSRMFFTTADFDLLNESIPLGLTALFLNLKIRKIYDVRPGLFADFFKKRKRLQYLQIVDEGQKLVESFDELRTMCPRTVELIGYGNGHSNKMHWTVPNVAGQEHGVELASAWSDMQLWFHTVDDFAGHEDWEWLVRHRDSDLMP</sequence>
<dbReference type="Proteomes" id="UP000256964">
    <property type="component" value="Unassembled WGS sequence"/>
</dbReference>
<dbReference type="InterPro" id="IPR001810">
    <property type="entry name" value="F-box_dom"/>
</dbReference>
<dbReference type="SUPFAM" id="SSF52047">
    <property type="entry name" value="RNI-like"/>
    <property type="match status" value="1"/>
</dbReference>